<dbReference type="Proteomes" id="UP000239273">
    <property type="component" value="Unassembled WGS sequence"/>
</dbReference>
<accession>A0A2S7X5Y3</accession>
<evidence type="ECO:0000313" key="2">
    <source>
        <dbReference type="EMBL" id="PQJ86740.1"/>
    </source>
</evidence>
<feature type="domain" description="DUF4832" evidence="1">
    <location>
        <begin position="337"/>
        <end position="475"/>
    </location>
</feature>
<comment type="caution">
    <text evidence="2">The sequence shown here is derived from an EMBL/GenBank/DDBJ whole genome shotgun (WGS) entry which is preliminary data.</text>
</comment>
<dbReference type="AlphaFoldDB" id="A0A2S7X5Y3"/>
<proteinExistence type="predicted"/>
<dbReference type="EMBL" id="MSCP01000002">
    <property type="protein sequence ID" value="PQJ86740.1"/>
    <property type="molecule type" value="Genomic_DNA"/>
</dbReference>
<dbReference type="SUPFAM" id="SSF51445">
    <property type="entry name" value="(Trans)glycosidases"/>
    <property type="match status" value="1"/>
</dbReference>
<organism evidence="2 3">
    <name type="scientific">Aliivibrio sifiae</name>
    <dbReference type="NCBI Taxonomy" id="566293"/>
    <lineage>
        <taxon>Bacteria</taxon>
        <taxon>Pseudomonadati</taxon>
        <taxon>Pseudomonadota</taxon>
        <taxon>Gammaproteobacteria</taxon>
        <taxon>Vibrionales</taxon>
        <taxon>Vibrionaceae</taxon>
        <taxon>Aliivibrio</taxon>
    </lineage>
</organism>
<dbReference type="InterPro" id="IPR017853">
    <property type="entry name" value="GH"/>
</dbReference>
<dbReference type="InterPro" id="IPR032267">
    <property type="entry name" value="DUF4832"/>
</dbReference>
<evidence type="ECO:0000313" key="3">
    <source>
        <dbReference type="Proteomes" id="UP000239273"/>
    </source>
</evidence>
<name>A0A2S7X5Y3_9GAMM</name>
<dbReference type="Gene3D" id="3.20.20.80">
    <property type="entry name" value="Glycosidases"/>
    <property type="match status" value="1"/>
</dbReference>
<dbReference type="Pfam" id="PF16116">
    <property type="entry name" value="DUF4832"/>
    <property type="match status" value="1"/>
</dbReference>
<protein>
    <submittedName>
        <fullName evidence="2">DUF4832 domain-containing protein</fullName>
    </submittedName>
</protein>
<dbReference type="RefSeq" id="WP_105063560.1">
    <property type="nucleotide sequence ID" value="NZ_BSOU01000002.1"/>
</dbReference>
<sequence length="503" mass="56271">MHFLKVSPFLLPLFLVGCGSDDSSPTDPINYCDTTMGSTITEKGDLVTTKPKISCQVLVNPDIGFTDFHSISIHDYKYGAIPSYPETSTVYFRWYWSELEKSDGVYNYTLIDKQLNDAKAAGKKLMFRVMAMGETDSGENSIPLWFHAKGKDVVVNTEKTVFIPDYTSSDFRTQIEDLLAALSAKYNDPDDITSVDIGVIGSWAEWHLEEAYPNEPALGAHLNDNTLFESPSAFTEYVTMHQSNFTRVPTVMLIGSEDKRETFLASAVANGSGWRADCLGDKEGYYGPGWNHMEDAYPHALDNANASGAWKQAPVQFETCNDMTLWKTAHNFTEKDVTEVFDYALDHHASLINAKSKPIPDEFQPAVKEVLKKLGYRFELLSLTHQKEVIAGNLITINSEWKNSGVAPSYYPYRVAYRFVDSSGNVEKQQDTSREVLDWLPAETRMVDAPVIAINDDITVPTLAGEYDLQIALVNDLGDAKIKLAIDMPQKDNWYSISTITVN</sequence>
<evidence type="ECO:0000259" key="1">
    <source>
        <dbReference type="Pfam" id="PF16116"/>
    </source>
</evidence>
<gene>
    <name evidence="2" type="ORF">BTO23_11370</name>
</gene>
<dbReference type="PROSITE" id="PS51257">
    <property type="entry name" value="PROKAR_LIPOPROTEIN"/>
    <property type="match status" value="1"/>
</dbReference>
<dbReference type="OrthoDB" id="9800974at2"/>
<reference evidence="2 3" key="1">
    <citation type="submission" date="2016-12" db="EMBL/GenBank/DDBJ databases">
        <title>Diversity of luminous bacteria.</title>
        <authorList>
            <person name="Yoshizawa S."/>
            <person name="Kogure K."/>
        </authorList>
    </citation>
    <scope>NUCLEOTIDE SEQUENCE [LARGE SCALE GENOMIC DNA]</scope>
    <source>
        <strain evidence="2 3">NBRC 105001</strain>
    </source>
</reference>